<reference evidence="2" key="1">
    <citation type="submission" date="2021-01" db="EMBL/GenBank/DDBJ databases">
        <authorList>
            <person name="Corre E."/>
            <person name="Pelletier E."/>
            <person name="Niang G."/>
            <person name="Scheremetjew M."/>
            <person name="Finn R."/>
            <person name="Kale V."/>
            <person name="Holt S."/>
            <person name="Cochrane G."/>
            <person name="Meng A."/>
            <person name="Brown T."/>
            <person name="Cohen L."/>
        </authorList>
    </citation>
    <scope>NUCLEOTIDE SEQUENCE</scope>
    <source>
        <strain evidence="2">NIES-381</strain>
    </source>
</reference>
<evidence type="ECO:0000256" key="1">
    <source>
        <dbReference type="SAM" id="Phobius"/>
    </source>
</evidence>
<proteinExistence type="predicted"/>
<organism evidence="2">
    <name type="scientific">Eutreptiella gymnastica</name>
    <dbReference type="NCBI Taxonomy" id="73025"/>
    <lineage>
        <taxon>Eukaryota</taxon>
        <taxon>Discoba</taxon>
        <taxon>Euglenozoa</taxon>
        <taxon>Euglenida</taxon>
        <taxon>Spirocuta</taxon>
        <taxon>Euglenophyceae</taxon>
        <taxon>Eutreptiales</taxon>
        <taxon>Eutreptiaceae</taxon>
        <taxon>Eutreptiella</taxon>
    </lineage>
</organism>
<name>A0A7S1JEY7_9EUGL</name>
<dbReference type="GO" id="GO:0009507">
    <property type="term" value="C:chloroplast"/>
    <property type="evidence" value="ECO:0007669"/>
    <property type="project" value="TreeGrafter"/>
</dbReference>
<dbReference type="InterPro" id="IPR011990">
    <property type="entry name" value="TPR-like_helical_dom_sf"/>
</dbReference>
<sequence>MVHGHWRMEPHATWTYWLKAHALLGQSQVLGCFIAAIMLATLVTLVTNYQIGYRPKTSSSLYGVTFMPTPHQSTQRLQAQSPLRHVQPQKGYVPVSAQPRFALSTPEGAPMSPSWRQGIAQRAVAAVLTGAAVLAGGAFPSSAALVPPAGDANRPPQVSIRGLTESGMQKFTKGDVQGSIEDFDRIIAGAPRMEPYMWQRGLSLYYAEELQEGSRQFRRDVAVNPNDTEEAIWAFLCEARDPSIGFEKARTNMLQVGRDSRPYMRAAYDLFRGTGTEEGLKQAAVDGPSEFYSNLYLGLYAEAKGDSVAAQQYISAAVNSPYRRSGDYMYALAVVHKNLRGW</sequence>
<keyword evidence="1" id="KW-1133">Transmembrane helix</keyword>
<dbReference type="AlphaFoldDB" id="A0A7S1JEY7"/>
<dbReference type="SUPFAM" id="SSF48452">
    <property type="entry name" value="TPR-like"/>
    <property type="match status" value="1"/>
</dbReference>
<gene>
    <name evidence="2" type="ORF">EGYM00392_LOCUS52795</name>
</gene>
<feature type="transmembrane region" description="Helical" evidence="1">
    <location>
        <begin position="20"/>
        <end position="46"/>
    </location>
</feature>
<dbReference type="EMBL" id="HBGA01144199">
    <property type="protein sequence ID" value="CAD9041620.1"/>
    <property type="molecule type" value="Transcribed_RNA"/>
</dbReference>
<dbReference type="Gene3D" id="1.25.40.10">
    <property type="entry name" value="Tetratricopeptide repeat domain"/>
    <property type="match status" value="1"/>
</dbReference>
<protein>
    <submittedName>
        <fullName evidence="2">Uncharacterized protein</fullName>
    </submittedName>
</protein>
<keyword evidence="1" id="KW-0812">Transmembrane</keyword>
<dbReference type="PANTHER" id="PTHR47908">
    <property type="match status" value="1"/>
</dbReference>
<keyword evidence="1" id="KW-0472">Membrane</keyword>
<dbReference type="PANTHER" id="PTHR47908:SF2">
    <property type="entry name" value="TETRATRICOPEPTIDE REPEAT (TPR)-LIKE SUPERFAMILY PROTEIN"/>
    <property type="match status" value="1"/>
</dbReference>
<evidence type="ECO:0000313" key="2">
    <source>
        <dbReference type="EMBL" id="CAD9041620.1"/>
    </source>
</evidence>
<accession>A0A7S1JEY7</accession>